<name>A0A5C5YTU0_9BACT</name>
<dbReference type="InterPro" id="IPR008257">
    <property type="entry name" value="Pept_M19"/>
</dbReference>
<accession>A0A5C5YTU0</accession>
<dbReference type="SUPFAM" id="SSF51556">
    <property type="entry name" value="Metallo-dependent hydrolases"/>
    <property type="match status" value="1"/>
</dbReference>
<dbReference type="GO" id="GO:0070573">
    <property type="term" value="F:metallodipeptidase activity"/>
    <property type="evidence" value="ECO:0007669"/>
    <property type="project" value="InterPro"/>
</dbReference>
<dbReference type="InterPro" id="IPR032466">
    <property type="entry name" value="Metal_Hydrolase"/>
</dbReference>
<keyword evidence="3" id="KW-1185">Reference proteome</keyword>
<dbReference type="RefSeq" id="WP_197527720.1">
    <property type="nucleotide sequence ID" value="NZ_SJPO01000002.1"/>
</dbReference>
<dbReference type="EMBL" id="SJPO01000002">
    <property type="protein sequence ID" value="TWT78424.1"/>
    <property type="molecule type" value="Genomic_DNA"/>
</dbReference>
<dbReference type="Pfam" id="PF01244">
    <property type="entry name" value="Peptidase_M19"/>
    <property type="match status" value="1"/>
</dbReference>
<evidence type="ECO:0000313" key="2">
    <source>
        <dbReference type="EMBL" id="TWT78424.1"/>
    </source>
</evidence>
<dbReference type="PANTHER" id="PTHR10443">
    <property type="entry name" value="MICROSOMAL DIPEPTIDASE"/>
    <property type="match status" value="1"/>
</dbReference>
<comment type="caution">
    <text evidence="2">The sequence shown here is derived from an EMBL/GenBank/DDBJ whole genome shotgun (WGS) entry which is preliminary data.</text>
</comment>
<feature type="signal peptide" evidence="1">
    <location>
        <begin position="1"/>
        <end position="23"/>
    </location>
</feature>
<dbReference type="GO" id="GO:0006508">
    <property type="term" value="P:proteolysis"/>
    <property type="evidence" value="ECO:0007669"/>
    <property type="project" value="InterPro"/>
</dbReference>
<organism evidence="2 3">
    <name type="scientific">Posidoniimonas polymericola</name>
    <dbReference type="NCBI Taxonomy" id="2528002"/>
    <lineage>
        <taxon>Bacteria</taxon>
        <taxon>Pseudomonadati</taxon>
        <taxon>Planctomycetota</taxon>
        <taxon>Planctomycetia</taxon>
        <taxon>Pirellulales</taxon>
        <taxon>Lacipirellulaceae</taxon>
        <taxon>Posidoniimonas</taxon>
    </lineage>
</organism>
<keyword evidence="1" id="KW-0732">Signal</keyword>
<feature type="chain" id="PRO_5022698495" evidence="1">
    <location>
        <begin position="24"/>
        <end position="406"/>
    </location>
</feature>
<sequence length="406" mass="44791" precursor="true">MKLTSAFLPLLCLAMAAPTPLNAKDRGPIVLTDQARQIHAKTPVADGHNDLPWEIRTKGDSNLDRLDIGQLQPSLQTDIPRMKEGGVGIQFWSVWVPVSTARRGTALLTTLEQIDLVKQMVRRYPQDLRLALTTDDINQCLTDGKIASLIGVEGGHCIEGSLATLHQLYERGARYMTLTHSDSLDWADSATDDSRAGGLSEFGKEVIREMNRLGMMVDISHVSAETMHQTLDTTAAPVIFSHSSCRAVANHPRNVPDDVLERMPKNGGVVMINFFSGFVVPEASDVYTKKFNLRKKLEQELNDDDEAIKRRLEELTGDKPMPTGTIHDVLDHIDHAVKVAGIDHVGIGSDYDGVSVLPKQLEDVSCYPYLTQGMLDRGYTEEQIAKVLSGNILRVMKAVEEKAADN</sequence>
<dbReference type="CDD" id="cd01301">
    <property type="entry name" value="rDP_like"/>
    <property type="match status" value="1"/>
</dbReference>
<dbReference type="PROSITE" id="PS51365">
    <property type="entry name" value="RENAL_DIPEPTIDASE_2"/>
    <property type="match status" value="1"/>
</dbReference>
<protein>
    <submittedName>
        <fullName evidence="2">Membrane dipeptidase (Peptidase family M19)</fullName>
    </submittedName>
</protein>
<gene>
    <name evidence="2" type="ORF">Pla123a_12160</name>
</gene>
<reference evidence="2 3" key="1">
    <citation type="submission" date="2019-02" db="EMBL/GenBank/DDBJ databases">
        <title>Deep-cultivation of Planctomycetes and their phenomic and genomic characterization uncovers novel biology.</title>
        <authorList>
            <person name="Wiegand S."/>
            <person name="Jogler M."/>
            <person name="Boedeker C."/>
            <person name="Pinto D."/>
            <person name="Vollmers J."/>
            <person name="Rivas-Marin E."/>
            <person name="Kohn T."/>
            <person name="Peeters S.H."/>
            <person name="Heuer A."/>
            <person name="Rast P."/>
            <person name="Oberbeckmann S."/>
            <person name="Bunk B."/>
            <person name="Jeske O."/>
            <person name="Meyerdierks A."/>
            <person name="Storesund J.E."/>
            <person name="Kallscheuer N."/>
            <person name="Luecker S."/>
            <person name="Lage O.M."/>
            <person name="Pohl T."/>
            <person name="Merkel B.J."/>
            <person name="Hornburger P."/>
            <person name="Mueller R.-W."/>
            <person name="Bruemmer F."/>
            <person name="Labrenz M."/>
            <person name="Spormann A.M."/>
            <person name="Op Den Camp H."/>
            <person name="Overmann J."/>
            <person name="Amann R."/>
            <person name="Jetten M.S.M."/>
            <person name="Mascher T."/>
            <person name="Medema M.H."/>
            <person name="Devos D.P."/>
            <person name="Kaster A.-K."/>
            <person name="Ovreas L."/>
            <person name="Rohde M."/>
            <person name="Galperin M.Y."/>
            <person name="Jogler C."/>
        </authorList>
    </citation>
    <scope>NUCLEOTIDE SEQUENCE [LARGE SCALE GENOMIC DNA]</scope>
    <source>
        <strain evidence="2 3">Pla123a</strain>
    </source>
</reference>
<evidence type="ECO:0000256" key="1">
    <source>
        <dbReference type="SAM" id="SignalP"/>
    </source>
</evidence>
<dbReference type="PANTHER" id="PTHR10443:SF12">
    <property type="entry name" value="DIPEPTIDASE"/>
    <property type="match status" value="1"/>
</dbReference>
<dbReference type="AlphaFoldDB" id="A0A5C5YTU0"/>
<dbReference type="Gene3D" id="3.20.20.140">
    <property type="entry name" value="Metal-dependent hydrolases"/>
    <property type="match status" value="1"/>
</dbReference>
<evidence type="ECO:0000313" key="3">
    <source>
        <dbReference type="Proteomes" id="UP000318478"/>
    </source>
</evidence>
<proteinExistence type="predicted"/>
<dbReference type="Proteomes" id="UP000318478">
    <property type="component" value="Unassembled WGS sequence"/>
</dbReference>